<evidence type="ECO:0000256" key="9">
    <source>
        <dbReference type="RuleBase" id="RU361157"/>
    </source>
</evidence>
<keyword evidence="4 9" id="KW-1003">Cell membrane</keyword>
<feature type="transmembrane region" description="Helical" evidence="9">
    <location>
        <begin position="164"/>
        <end position="185"/>
    </location>
</feature>
<dbReference type="GO" id="GO:0005886">
    <property type="term" value="C:plasma membrane"/>
    <property type="evidence" value="ECO:0007669"/>
    <property type="project" value="UniProtKB-SubCell"/>
</dbReference>
<feature type="domain" description="ABC transmembrane type-2" evidence="10">
    <location>
        <begin position="43"/>
        <end position="280"/>
    </location>
</feature>
<feature type="transmembrane region" description="Helical" evidence="9">
    <location>
        <begin position="46"/>
        <end position="66"/>
    </location>
</feature>
<evidence type="ECO:0000313" key="11">
    <source>
        <dbReference type="EMBL" id="QGW29696.1"/>
    </source>
</evidence>
<dbReference type="GO" id="GO:0015920">
    <property type="term" value="P:lipopolysaccharide transport"/>
    <property type="evidence" value="ECO:0007669"/>
    <property type="project" value="TreeGrafter"/>
</dbReference>
<proteinExistence type="inferred from homology"/>
<dbReference type="EMBL" id="CP046566">
    <property type="protein sequence ID" value="QGW29696.1"/>
    <property type="molecule type" value="Genomic_DNA"/>
</dbReference>
<comment type="similarity">
    <text evidence="2 9">Belongs to the ABC-2 integral membrane protein family.</text>
</comment>
<dbReference type="PROSITE" id="PS51012">
    <property type="entry name" value="ABC_TM2"/>
    <property type="match status" value="1"/>
</dbReference>
<feature type="transmembrane region" description="Helical" evidence="9">
    <location>
        <begin position="86"/>
        <end position="108"/>
    </location>
</feature>
<evidence type="ECO:0000256" key="2">
    <source>
        <dbReference type="ARBA" id="ARBA00007783"/>
    </source>
</evidence>
<evidence type="ECO:0000256" key="1">
    <source>
        <dbReference type="ARBA" id="ARBA00004429"/>
    </source>
</evidence>
<feature type="transmembrane region" description="Helical" evidence="9">
    <location>
        <begin position="197"/>
        <end position="216"/>
    </location>
</feature>
<keyword evidence="12" id="KW-1185">Reference proteome</keyword>
<dbReference type="RefSeq" id="WP_157480147.1">
    <property type="nucleotide sequence ID" value="NZ_CP046566.1"/>
</dbReference>
<evidence type="ECO:0000256" key="6">
    <source>
        <dbReference type="ARBA" id="ARBA00022692"/>
    </source>
</evidence>
<dbReference type="KEGG" id="fls:GLV81_17660"/>
<organism evidence="11 12">
    <name type="scientific">Phnomibacter ginsenosidimutans</name>
    <dbReference type="NCBI Taxonomy" id="2676868"/>
    <lineage>
        <taxon>Bacteria</taxon>
        <taxon>Pseudomonadati</taxon>
        <taxon>Bacteroidota</taxon>
        <taxon>Chitinophagia</taxon>
        <taxon>Chitinophagales</taxon>
        <taxon>Chitinophagaceae</taxon>
        <taxon>Phnomibacter</taxon>
    </lineage>
</organism>
<gene>
    <name evidence="11" type="ORF">GLV81_17660</name>
</gene>
<sequence>METTIIEPNRRSRTYLRDLWQYRDLMVLFVKRDFTARYKQTLLGPLWHLIQPALTTAMSVLLFNVVAGIGTNGVNPVLFQMSGIVIWSYFAACLTNTSNTFIANAGIFGKVYFPRLVSPISVVISQLIQFGIQLFLLICVMLYFHWIAPTGQPANPSTYQLTNWLLIPIVLLLMAGMGLGLGIIISSITTKYRDFTVLIGFGVQLLMFASAVNYPLSALDNMQTTHPWVYQLVQYNPLAALVELFRNSILGAEVQYWQLAYSSAWMLVLLFIGMRLFSRVEKTFMDTV</sequence>
<keyword evidence="5" id="KW-0997">Cell inner membrane</keyword>
<feature type="transmembrane region" description="Helical" evidence="9">
    <location>
        <begin position="256"/>
        <end position="277"/>
    </location>
</feature>
<name>A0A6I6GA52_9BACT</name>
<evidence type="ECO:0000256" key="3">
    <source>
        <dbReference type="ARBA" id="ARBA00022448"/>
    </source>
</evidence>
<keyword evidence="6 9" id="KW-0812">Transmembrane</keyword>
<evidence type="ECO:0000256" key="7">
    <source>
        <dbReference type="ARBA" id="ARBA00022989"/>
    </source>
</evidence>
<dbReference type="InterPro" id="IPR013525">
    <property type="entry name" value="ABC2_TM"/>
</dbReference>
<evidence type="ECO:0000256" key="4">
    <source>
        <dbReference type="ARBA" id="ARBA00022475"/>
    </source>
</evidence>
<dbReference type="GO" id="GO:0140359">
    <property type="term" value="F:ABC-type transporter activity"/>
    <property type="evidence" value="ECO:0007669"/>
    <property type="project" value="InterPro"/>
</dbReference>
<dbReference type="PANTHER" id="PTHR30413">
    <property type="entry name" value="INNER MEMBRANE TRANSPORT PERMEASE"/>
    <property type="match status" value="1"/>
</dbReference>
<dbReference type="Pfam" id="PF01061">
    <property type="entry name" value="ABC2_membrane"/>
    <property type="match status" value="1"/>
</dbReference>
<keyword evidence="7 9" id="KW-1133">Transmembrane helix</keyword>
<dbReference type="InterPro" id="IPR047817">
    <property type="entry name" value="ABC2_TM_bact-type"/>
</dbReference>
<keyword evidence="3 9" id="KW-0813">Transport</keyword>
<dbReference type="Proteomes" id="UP000426027">
    <property type="component" value="Chromosome"/>
</dbReference>
<dbReference type="PANTHER" id="PTHR30413:SF8">
    <property type="entry name" value="TRANSPORT PERMEASE PROTEIN"/>
    <property type="match status" value="1"/>
</dbReference>
<evidence type="ECO:0000259" key="10">
    <source>
        <dbReference type="PROSITE" id="PS51012"/>
    </source>
</evidence>
<accession>A0A6I6GA52</accession>
<feature type="transmembrane region" description="Helical" evidence="9">
    <location>
        <begin position="120"/>
        <end position="144"/>
    </location>
</feature>
<evidence type="ECO:0000313" key="12">
    <source>
        <dbReference type="Proteomes" id="UP000426027"/>
    </source>
</evidence>
<protein>
    <recommendedName>
        <fullName evidence="9">Transport permease protein</fullName>
    </recommendedName>
</protein>
<keyword evidence="8 9" id="KW-0472">Membrane</keyword>
<evidence type="ECO:0000256" key="5">
    <source>
        <dbReference type="ARBA" id="ARBA00022519"/>
    </source>
</evidence>
<dbReference type="AlphaFoldDB" id="A0A6I6GA52"/>
<comment type="subcellular location">
    <subcellularLocation>
        <location evidence="1">Cell inner membrane</location>
        <topology evidence="1">Multi-pass membrane protein</topology>
    </subcellularLocation>
    <subcellularLocation>
        <location evidence="9">Cell membrane</location>
        <topology evidence="9">Multi-pass membrane protein</topology>
    </subcellularLocation>
</comment>
<reference evidence="11 12" key="1">
    <citation type="submission" date="2019-11" db="EMBL/GenBank/DDBJ databases">
        <authorList>
            <person name="Im W.T."/>
        </authorList>
    </citation>
    <scope>NUCLEOTIDE SEQUENCE [LARGE SCALE GENOMIC DNA]</scope>
    <source>
        <strain evidence="11 12">SB-02</strain>
    </source>
</reference>
<evidence type="ECO:0000256" key="8">
    <source>
        <dbReference type="ARBA" id="ARBA00023136"/>
    </source>
</evidence>